<feature type="domain" description="FAD-dependent urate hydroxylase HpyO/Asp monooxygenase CreE-like FAD/NAD(P)-binding" evidence="1">
    <location>
        <begin position="13"/>
        <end position="155"/>
    </location>
</feature>
<name>A0ABU8RT27_9SPHN</name>
<dbReference type="InterPro" id="IPR038732">
    <property type="entry name" value="HpyO/CreE_NAD-binding"/>
</dbReference>
<dbReference type="Gene3D" id="3.50.50.60">
    <property type="entry name" value="FAD/NAD(P)-binding domain"/>
    <property type="match status" value="2"/>
</dbReference>
<dbReference type="SUPFAM" id="SSF51905">
    <property type="entry name" value="FAD/NAD(P)-binding domain"/>
    <property type="match status" value="1"/>
</dbReference>
<dbReference type="Proteomes" id="UP001361239">
    <property type="component" value="Unassembled WGS sequence"/>
</dbReference>
<dbReference type="Pfam" id="PF13454">
    <property type="entry name" value="NAD_binding_9"/>
    <property type="match status" value="1"/>
</dbReference>
<dbReference type="RefSeq" id="WP_339586168.1">
    <property type="nucleotide sequence ID" value="NZ_JBBHJZ010000001.1"/>
</dbReference>
<proteinExistence type="predicted"/>
<evidence type="ECO:0000313" key="3">
    <source>
        <dbReference type="Proteomes" id="UP001361239"/>
    </source>
</evidence>
<sequence length="454" mass="49023">MAKTRNKAELPVAIVGAGFSGTLLAINLLRHGENVVLVEREEAQLAKGLAFGTRQPEHLLNVRAANMSAFPDDLGHFLRWMGFSSDDQANRFVPRLAYGRYLRELLIDALAAAPDRAQVRAGEAVAARFDGGAITLSLAGGAALECRAMVLALGNFAPTALPVLADLPPGLHFADPWRPGATDGLDAIEHIVLVGSGLTAIDAILSLDRAGYRGRMTALSRRGLKPRSHAESGPAVRPVAEPEASGAALVRAVRQRAESLGWRAAIDELRPHTQHIWRRHDEASQRRFLRHLRPYWDVHRHRLAPTAASRIAALEGSGRLAFVAGKLVSAEAEGTRARLRWRPRGSASEQVLPADRIISCIGPEGDVTRAGHPLLDDLIAQGRARADAHRLGVDVEQSGRLRNAAGEPQDGLYAVGPLTKGEAWEIVAVPDIRRQVWDLARYLGSAHWVGGEGL</sequence>
<organism evidence="2 3">
    <name type="scientific">Novosphingobium anseongense</name>
    <dbReference type="NCBI Taxonomy" id="3133436"/>
    <lineage>
        <taxon>Bacteria</taxon>
        <taxon>Pseudomonadati</taxon>
        <taxon>Pseudomonadota</taxon>
        <taxon>Alphaproteobacteria</taxon>
        <taxon>Sphingomonadales</taxon>
        <taxon>Sphingomonadaceae</taxon>
        <taxon>Novosphingobium</taxon>
    </lineage>
</organism>
<accession>A0ABU8RT27</accession>
<keyword evidence="3" id="KW-1185">Reference proteome</keyword>
<dbReference type="PANTHER" id="PTHR40254:SF1">
    <property type="entry name" value="BLR0577 PROTEIN"/>
    <property type="match status" value="1"/>
</dbReference>
<gene>
    <name evidence="2" type="ORF">WG901_06370</name>
</gene>
<evidence type="ECO:0000313" key="2">
    <source>
        <dbReference type="EMBL" id="MEJ5976250.1"/>
    </source>
</evidence>
<dbReference type="EMBL" id="JBBHJZ010000001">
    <property type="protein sequence ID" value="MEJ5976250.1"/>
    <property type="molecule type" value="Genomic_DNA"/>
</dbReference>
<comment type="caution">
    <text evidence="2">The sequence shown here is derived from an EMBL/GenBank/DDBJ whole genome shotgun (WGS) entry which is preliminary data.</text>
</comment>
<dbReference type="PANTHER" id="PTHR40254">
    <property type="entry name" value="BLR0577 PROTEIN"/>
    <property type="match status" value="1"/>
</dbReference>
<reference evidence="2 3" key="1">
    <citation type="submission" date="2024-03" db="EMBL/GenBank/DDBJ databases">
        <authorList>
            <person name="Jo J.-H."/>
        </authorList>
    </citation>
    <scope>NUCLEOTIDE SEQUENCE [LARGE SCALE GENOMIC DNA]</scope>
    <source>
        <strain evidence="2 3">PS1R-30</strain>
    </source>
</reference>
<protein>
    <submittedName>
        <fullName evidence="2">FAD/NAD(P)-binding protein</fullName>
    </submittedName>
</protein>
<dbReference type="InterPro" id="IPR036188">
    <property type="entry name" value="FAD/NAD-bd_sf"/>
</dbReference>
<dbReference type="InterPro" id="IPR052189">
    <property type="entry name" value="L-asp_N-monooxygenase_NS-form"/>
</dbReference>
<evidence type="ECO:0000259" key="1">
    <source>
        <dbReference type="Pfam" id="PF13454"/>
    </source>
</evidence>